<feature type="domain" description="NadR/Ttd14 AAA" evidence="1">
    <location>
        <begin position="6"/>
        <end position="170"/>
    </location>
</feature>
<dbReference type="RefSeq" id="WP_343791143.1">
    <property type="nucleotide sequence ID" value="NZ_BAAAGA010000001.1"/>
</dbReference>
<sequence length="179" mass="19914">MTANPRIVITGGPGSGKTTLIEALARRGFATEPEAGRAVIRAQQAVGGDALPWADRSAFAEAMLAHDLAAFERRSDEDEPVFFDRGIPDIIGYLDLCGLPVPERLARLATTHRYNQTIFIMPFWPEIFTRDSERRQDPDEARRTYETMARVYPALGYDLVELPRASVEARIALILAKTP</sequence>
<evidence type="ECO:0000259" key="1">
    <source>
        <dbReference type="Pfam" id="PF13521"/>
    </source>
</evidence>
<organism evidence="2 3">
    <name type="scientific">Brevundimonas kwangchunensis</name>
    <dbReference type="NCBI Taxonomy" id="322163"/>
    <lineage>
        <taxon>Bacteria</taxon>
        <taxon>Pseudomonadati</taxon>
        <taxon>Pseudomonadota</taxon>
        <taxon>Alphaproteobacteria</taxon>
        <taxon>Caulobacterales</taxon>
        <taxon>Caulobacteraceae</taxon>
        <taxon>Brevundimonas</taxon>
    </lineage>
</organism>
<accession>A0ABN1GQC3</accession>
<dbReference type="InterPro" id="IPR027417">
    <property type="entry name" value="P-loop_NTPase"/>
</dbReference>
<dbReference type="Gene3D" id="3.40.50.300">
    <property type="entry name" value="P-loop containing nucleotide triphosphate hydrolases"/>
    <property type="match status" value="1"/>
</dbReference>
<dbReference type="Proteomes" id="UP001501352">
    <property type="component" value="Unassembled WGS sequence"/>
</dbReference>
<gene>
    <name evidence="2" type="ORF">GCM10009422_09450</name>
</gene>
<dbReference type="EMBL" id="BAAAGA010000001">
    <property type="protein sequence ID" value="GAA0616363.1"/>
    <property type="molecule type" value="Genomic_DNA"/>
</dbReference>
<dbReference type="Pfam" id="PF13521">
    <property type="entry name" value="AAA_28"/>
    <property type="match status" value="1"/>
</dbReference>
<dbReference type="SUPFAM" id="SSF52540">
    <property type="entry name" value="P-loop containing nucleoside triphosphate hydrolases"/>
    <property type="match status" value="1"/>
</dbReference>
<evidence type="ECO:0000313" key="2">
    <source>
        <dbReference type="EMBL" id="GAA0616363.1"/>
    </source>
</evidence>
<keyword evidence="3" id="KW-1185">Reference proteome</keyword>
<reference evidence="2 3" key="1">
    <citation type="journal article" date="2019" name="Int. J. Syst. Evol. Microbiol.">
        <title>The Global Catalogue of Microorganisms (GCM) 10K type strain sequencing project: providing services to taxonomists for standard genome sequencing and annotation.</title>
        <authorList>
            <consortium name="The Broad Institute Genomics Platform"/>
            <consortium name="The Broad Institute Genome Sequencing Center for Infectious Disease"/>
            <person name="Wu L."/>
            <person name="Ma J."/>
        </authorList>
    </citation>
    <scope>NUCLEOTIDE SEQUENCE [LARGE SCALE GENOMIC DNA]</scope>
    <source>
        <strain evidence="2 3">JCM 12928</strain>
    </source>
</reference>
<dbReference type="InterPro" id="IPR038727">
    <property type="entry name" value="NadR/Ttd14_AAA_dom"/>
</dbReference>
<comment type="caution">
    <text evidence="2">The sequence shown here is derived from an EMBL/GenBank/DDBJ whole genome shotgun (WGS) entry which is preliminary data.</text>
</comment>
<evidence type="ECO:0000313" key="3">
    <source>
        <dbReference type="Proteomes" id="UP001501352"/>
    </source>
</evidence>
<name>A0ABN1GQC3_9CAUL</name>
<proteinExistence type="predicted"/>
<protein>
    <submittedName>
        <fullName evidence="2">AAA family ATPase</fullName>
    </submittedName>
</protein>